<feature type="compositionally biased region" description="Polar residues" evidence="1">
    <location>
        <begin position="400"/>
        <end position="411"/>
    </location>
</feature>
<feature type="transmembrane region" description="Helical" evidence="2">
    <location>
        <begin position="74"/>
        <end position="95"/>
    </location>
</feature>
<feature type="transmembrane region" description="Helical" evidence="2">
    <location>
        <begin position="168"/>
        <end position="188"/>
    </location>
</feature>
<evidence type="ECO:0000256" key="1">
    <source>
        <dbReference type="SAM" id="MobiDB-lite"/>
    </source>
</evidence>
<feature type="transmembrane region" description="Helical" evidence="2">
    <location>
        <begin position="138"/>
        <end position="156"/>
    </location>
</feature>
<protein>
    <recommendedName>
        <fullName evidence="5">BLE2 protein</fullName>
    </recommendedName>
</protein>
<dbReference type="SUPFAM" id="SSF48371">
    <property type="entry name" value="ARM repeat"/>
    <property type="match status" value="1"/>
</dbReference>
<feature type="transmembrane region" description="Helical" evidence="2">
    <location>
        <begin position="101"/>
        <end position="117"/>
    </location>
</feature>
<dbReference type="PANTHER" id="PTHR33115">
    <property type="entry name" value="ARM REPEAT SUPERFAMILY PROTEIN"/>
    <property type="match status" value="1"/>
</dbReference>
<dbReference type="OMA" id="ENCAEIW"/>
<feature type="transmembrane region" description="Helical" evidence="2">
    <location>
        <begin position="37"/>
        <end position="54"/>
    </location>
</feature>
<keyword evidence="4" id="KW-1185">Reference proteome</keyword>
<keyword evidence="2" id="KW-1133">Transmembrane helix</keyword>
<evidence type="ECO:0008006" key="5">
    <source>
        <dbReference type="Google" id="ProtNLM"/>
    </source>
</evidence>
<dbReference type="AlphaFoldDB" id="A0A8I6Z7B4"/>
<keyword evidence="2" id="KW-0472">Membrane</keyword>
<reference evidence="3" key="2">
    <citation type="submission" date="2020-10" db="EMBL/GenBank/DDBJ databases">
        <authorList>
            <person name="Scholz U."/>
            <person name="Mascher M."/>
            <person name="Fiebig A."/>
        </authorList>
    </citation>
    <scope>NUCLEOTIDE SEQUENCE [LARGE SCALE GENOMIC DNA]</scope>
    <source>
        <strain evidence="3">cv. Morex</strain>
    </source>
</reference>
<evidence type="ECO:0000313" key="3">
    <source>
        <dbReference type="EnsemblPlants" id="HORVU.MOREX.r3.7HG0746260.1"/>
    </source>
</evidence>
<sequence>MELGNSNGCLYYMNASIMTVCIWMFPDRYILRQEAMYWLLYYDGIVLLVLLVIIRKMGFYTFIGYTSRKESPILLQLCPPTFFLIARLSLCFSTIYCDIKWIDYSIIPLWFSMYILARFGSPEDNCPFHKMVKETSRVLRGILLVAVVWALPHEYFTMSLLGLFGPLVAGNLQIPMALARIMLSWEWLFMDPTDVHNSRNFNVKIGVKLLYIMVMCQGILYFVACILESLSFLFRRSLALSCGLVDKSGMESIDLYYEQAYVTFLQESLLDTTEKMGLVTFAVDILNHDATQEKKRVAVRILDSFVQKNKTSNSNDTQLVSLITTTTHAVATLISMLGWTVAEDADIRVFAAKITAHLSPHLLIIGIPGTMQKVSSLLDAQDQLITQEISIQIVDGNGGNANDQQITNGSRSPVLDGNRRNIGRQQTRTRNGSSYSPVDIERGNVSAVPGHSRTCKVLLFLMEGIYRFWEHIEKLSSIPHKKSEDNDSLPLLGLQILEGLAHDLYNCAEISRAMELLPKIIGFLNCITGTRVVQRDDITTSSLKLVVKLASIKGQIGITLRQELCDNPFLIGNLAEILELGSNPGYLEQSKFAMDIIGKLAIDKKTRLRTGTVQVIIDKLLQEFIGEDESSKPLQAEAGEALATLSHDSPGNCTAMLDKISYELIEDLAGKLQRGQHVYAAASLLESLCKNSRQLVLSHQDINERLSSTLTVVLEGLKNAEGKQMEALIGLASQICSIMFGNIAHVLDSFPVDVVFVDKLVGELNARKKASPEMRRLLVQLTTSIVESRPRYALIFREHGMVEALSKVEQYMGLVSEEEQALPAMVARAKGLIVSHEST</sequence>
<reference evidence="4" key="1">
    <citation type="journal article" date="2012" name="Nature">
        <title>A physical, genetic and functional sequence assembly of the barley genome.</title>
        <authorList>
            <consortium name="The International Barley Genome Sequencing Consortium"/>
            <person name="Mayer K.F."/>
            <person name="Waugh R."/>
            <person name="Brown J.W."/>
            <person name="Schulman A."/>
            <person name="Langridge P."/>
            <person name="Platzer M."/>
            <person name="Fincher G.B."/>
            <person name="Muehlbauer G.J."/>
            <person name="Sato K."/>
            <person name="Close T.J."/>
            <person name="Wise R.P."/>
            <person name="Stein N."/>
        </authorList>
    </citation>
    <scope>NUCLEOTIDE SEQUENCE [LARGE SCALE GENOMIC DNA]</scope>
    <source>
        <strain evidence="4">cv. Morex</strain>
    </source>
</reference>
<dbReference type="InterPro" id="IPR011989">
    <property type="entry name" value="ARM-like"/>
</dbReference>
<feature type="transmembrane region" description="Helical" evidence="2">
    <location>
        <begin position="209"/>
        <end position="234"/>
    </location>
</feature>
<dbReference type="Gramene" id="HORVU.MOREX.r3.7HG0746260.1">
    <property type="protein sequence ID" value="HORVU.MOREX.r3.7HG0746260.1"/>
    <property type="gene ID" value="HORVU.MOREX.r3.7HG0746260"/>
</dbReference>
<dbReference type="Gene3D" id="1.25.10.10">
    <property type="entry name" value="Leucine-rich Repeat Variant"/>
    <property type="match status" value="1"/>
</dbReference>
<evidence type="ECO:0000256" key="2">
    <source>
        <dbReference type="SAM" id="Phobius"/>
    </source>
</evidence>
<dbReference type="Gramene" id="HORVU.MOREX.r2.7HG0618970.1">
    <property type="protein sequence ID" value="HORVU.MOREX.r2.7HG0618970.1"/>
    <property type="gene ID" value="HORVU.MOREX.r2.7HG0618970"/>
</dbReference>
<accession>A0A8I6Z7B4</accession>
<dbReference type="EnsemblPlants" id="HORVU.MOREX.r3.7HG0746260.1">
    <property type="protein sequence ID" value="HORVU.MOREX.r3.7HG0746260.1"/>
    <property type="gene ID" value="HORVU.MOREX.r3.7HG0746260"/>
</dbReference>
<dbReference type="InterPro" id="IPR016024">
    <property type="entry name" value="ARM-type_fold"/>
</dbReference>
<reference evidence="3" key="3">
    <citation type="submission" date="2022-01" db="UniProtKB">
        <authorList>
            <consortium name="EnsemblPlants"/>
        </authorList>
    </citation>
    <scope>IDENTIFICATION</scope>
    <source>
        <strain evidence="3">subsp. vulgare</strain>
    </source>
</reference>
<name>A0A8I6Z7B4_HORVV</name>
<dbReference type="Proteomes" id="UP000011116">
    <property type="component" value="Chromosome 7H"/>
</dbReference>
<proteinExistence type="predicted"/>
<keyword evidence="2" id="KW-0812">Transmembrane</keyword>
<feature type="transmembrane region" description="Helical" evidence="2">
    <location>
        <begin position="9"/>
        <end position="25"/>
    </location>
</feature>
<evidence type="ECO:0000313" key="4">
    <source>
        <dbReference type="Proteomes" id="UP000011116"/>
    </source>
</evidence>
<feature type="region of interest" description="Disordered" evidence="1">
    <location>
        <begin position="400"/>
        <end position="438"/>
    </location>
</feature>
<dbReference type="PANTHER" id="PTHR33115:SF37">
    <property type="entry name" value="OS01G0618300 PROTEIN"/>
    <property type="match status" value="1"/>
</dbReference>
<organism evidence="3 4">
    <name type="scientific">Hordeum vulgare subsp. vulgare</name>
    <name type="common">Domesticated barley</name>
    <dbReference type="NCBI Taxonomy" id="112509"/>
    <lineage>
        <taxon>Eukaryota</taxon>
        <taxon>Viridiplantae</taxon>
        <taxon>Streptophyta</taxon>
        <taxon>Embryophyta</taxon>
        <taxon>Tracheophyta</taxon>
        <taxon>Spermatophyta</taxon>
        <taxon>Magnoliopsida</taxon>
        <taxon>Liliopsida</taxon>
        <taxon>Poales</taxon>
        <taxon>Poaceae</taxon>
        <taxon>BOP clade</taxon>
        <taxon>Pooideae</taxon>
        <taxon>Triticodae</taxon>
        <taxon>Triticeae</taxon>
        <taxon>Hordeinae</taxon>
        <taxon>Hordeum</taxon>
    </lineage>
</organism>
<feature type="compositionally biased region" description="Polar residues" evidence="1">
    <location>
        <begin position="423"/>
        <end position="436"/>
    </location>
</feature>